<evidence type="ECO:0000313" key="2">
    <source>
        <dbReference type="Proteomes" id="UP000249248"/>
    </source>
</evidence>
<dbReference type="Proteomes" id="UP000249248">
    <property type="component" value="Unassembled WGS sequence"/>
</dbReference>
<dbReference type="RefSeq" id="WP_111064271.1">
    <property type="nucleotide sequence ID" value="NZ_JBHUCU010000001.1"/>
</dbReference>
<gene>
    <name evidence="1" type="ORF">DNU06_14775</name>
</gene>
<organism evidence="1 2">
    <name type="scientific">Putridiphycobacter roseus</name>
    <dbReference type="NCBI Taxonomy" id="2219161"/>
    <lineage>
        <taxon>Bacteria</taxon>
        <taxon>Pseudomonadati</taxon>
        <taxon>Bacteroidota</taxon>
        <taxon>Flavobacteriia</taxon>
        <taxon>Flavobacteriales</taxon>
        <taxon>Crocinitomicaceae</taxon>
        <taxon>Putridiphycobacter</taxon>
    </lineage>
</organism>
<accession>A0A2W1NK81</accession>
<dbReference type="EMBL" id="QKSB01000012">
    <property type="protein sequence ID" value="PZE16062.1"/>
    <property type="molecule type" value="Genomic_DNA"/>
</dbReference>
<sequence length="180" mass="20925">MKVLLILSLVLGVFACQKSNQHVFYEVVLETGNLKPDDILLKPLYAKEESQCGALFLNKDTLRVYNNFDTNQVFINLKYKYVKLDSGLYDVYTFEDVYIQKNESYILNSELRKDNAVLAFKNNKVKVLDKAINIVERDSGRISYLKTSKDVNGLEFTEIYTVRKYIINKVIYEKVSYPCD</sequence>
<reference evidence="1 2" key="1">
    <citation type="submission" date="2018-06" db="EMBL/GenBank/DDBJ databases">
        <title>The draft genome sequence of Crocinitomix sp. SM1701.</title>
        <authorList>
            <person name="Zhang X."/>
        </authorList>
    </citation>
    <scope>NUCLEOTIDE SEQUENCE [LARGE SCALE GENOMIC DNA]</scope>
    <source>
        <strain evidence="1 2">SM1701</strain>
    </source>
</reference>
<evidence type="ECO:0000313" key="1">
    <source>
        <dbReference type="EMBL" id="PZE16062.1"/>
    </source>
</evidence>
<comment type="caution">
    <text evidence="1">The sequence shown here is derived from an EMBL/GenBank/DDBJ whole genome shotgun (WGS) entry which is preliminary data.</text>
</comment>
<proteinExistence type="predicted"/>
<protein>
    <submittedName>
        <fullName evidence="1">Uncharacterized protein</fullName>
    </submittedName>
</protein>
<dbReference type="AlphaFoldDB" id="A0A2W1NK81"/>
<keyword evidence="2" id="KW-1185">Reference proteome</keyword>
<name>A0A2W1NK81_9FLAO</name>
<dbReference type="PROSITE" id="PS51257">
    <property type="entry name" value="PROKAR_LIPOPROTEIN"/>
    <property type="match status" value="1"/>
</dbReference>